<reference evidence="1 2" key="1">
    <citation type="journal article" date="2018" name="Front. Plant Sci.">
        <title>Red Clover (Trifolium pratense) and Zigzag Clover (T. medium) - A Picture of Genomic Similarities and Differences.</title>
        <authorList>
            <person name="Dluhosova J."/>
            <person name="Istvanek J."/>
            <person name="Nedelnik J."/>
            <person name="Repkova J."/>
        </authorList>
    </citation>
    <scope>NUCLEOTIDE SEQUENCE [LARGE SCALE GENOMIC DNA]</scope>
    <source>
        <strain evidence="2">cv. 10/8</strain>
        <tissue evidence="1">Leaf</tissue>
    </source>
</reference>
<accession>A0A392QQ75</accession>
<sequence length="66" mass="7448">MTDAVGKEASKKVVTEPTKHYVPVQSKDKVDEIINVEGSTSKLYSQVNNEQQRIEADKTLEEEINK</sequence>
<evidence type="ECO:0000313" key="1">
    <source>
        <dbReference type="EMBL" id="MCI25800.1"/>
    </source>
</evidence>
<dbReference type="AlphaFoldDB" id="A0A392QQ75"/>
<keyword evidence="2" id="KW-1185">Reference proteome</keyword>
<proteinExistence type="predicted"/>
<feature type="non-terminal residue" evidence="1">
    <location>
        <position position="66"/>
    </location>
</feature>
<dbReference type="Proteomes" id="UP000265520">
    <property type="component" value="Unassembled WGS sequence"/>
</dbReference>
<comment type="caution">
    <text evidence="1">The sequence shown here is derived from an EMBL/GenBank/DDBJ whole genome shotgun (WGS) entry which is preliminary data.</text>
</comment>
<evidence type="ECO:0000313" key="2">
    <source>
        <dbReference type="Proteomes" id="UP000265520"/>
    </source>
</evidence>
<protein>
    <submittedName>
        <fullName evidence="1">Uncharacterized protein</fullName>
    </submittedName>
</protein>
<organism evidence="1 2">
    <name type="scientific">Trifolium medium</name>
    <dbReference type="NCBI Taxonomy" id="97028"/>
    <lineage>
        <taxon>Eukaryota</taxon>
        <taxon>Viridiplantae</taxon>
        <taxon>Streptophyta</taxon>
        <taxon>Embryophyta</taxon>
        <taxon>Tracheophyta</taxon>
        <taxon>Spermatophyta</taxon>
        <taxon>Magnoliopsida</taxon>
        <taxon>eudicotyledons</taxon>
        <taxon>Gunneridae</taxon>
        <taxon>Pentapetalae</taxon>
        <taxon>rosids</taxon>
        <taxon>fabids</taxon>
        <taxon>Fabales</taxon>
        <taxon>Fabaceae</taxon>
        <taxon>Papilionoideae</taxon>
        <taxon>50 kb inversion clade</taxon>
        <taxon>NPAAA clade</taxon>
        <taxon>Hologalegina</taxon>
        <taxon>IRL clade</taxon>
        <taxon>Trifolieae</taxon>
        <taxon>Trifolium</taxon>
    </lineage>
</organism>
<name>A0A392QQ75_9FABA</name>
<dbReference type="EMBL" id="LXQA010149496">
    <property type="protein sequence ID" value="MCI25800.1"/>
    <property type="molecule type" value="Genomic_DNA"/>
</dbReference>